<dbReference type="HOGENOM" id="CLU_900653_0_0_1"/>
<organism evidence="2 3">
    <name type="scientific">Schizosaccharomyces cryophilus (strain OY26 / ATCC MYA-4695 / CBS 11777 / NBRC 106824 / NRRL Y48691)</name>
    <name type="common">Fission yeast</name>
    <dbReference type="NCBI Taxonomy" id="653667"/>
    <lineage>
        <taxon>Eukaryota</taxon>
        <taxon>Fungi</taxon>
        <taxon>Dikarya</taxon>
        <taxon>Ascomycota</taxon>
        <taxon>Taphrinomycotina</taxon>
        <taxon>Schizosaccharomycetes</taxon>
        <taxon>Schizosaccharomycetales</taxon>
        <taxon>Schizosaccharomycetaceae</taxon>
        <taxon>Schizosaccharomyces</taxon>
    </lineage>
</organism>
<sequence length="311" mass="34638">MERNSSGASRLNSTEQSSTSNTKLNARQLLSIQVPQPIPIRNDPFGFDSVKGVRLSSTLESDSSVLRSANQAVNVGVTDQDGFERILSSSPPVVNENEFLKNVEDPHSFNLHSRHPPPLSASSPKQVPLPASSPPNFSSTPSSPIPMSSVTTSSMHPPSSSKLSSRSSFPKEATTRQLERFVPIPHGNLKKRLRQRPARRNNEVDLSILHTVPNSSPLPSASESESGESETLWKQSKRMKLSRRQSDSSFTLDNENLNSQYDDNKRSTDGSSSDEDQEGKKVLDDEQQKRMEDLRQYFQQIDQYKFQVVDD</sequence>
<dbReference type="OMA" id="SHRFKSV"/>
<feature type="compositionally biased region" description="Basic and acidic residues" evidence="1">
    <location>
        <begin position="278"/>
        <end position="288"/>
    </location>
</feature>
<feature type="compositionally biased region" description="Basic residues" evidence="1">
    <location>
        <begin position="188"/>
        <end position="199"/>
    </location>
</feature>
<evidence type="ECO:0000313" key="2">
    <source>
        <dbReference type="EMBL" id="EPY51919.1"/>
    </source>
</evidence>
<gene>
    <name evidence="2" type="ORF">SPOG_00341</name>
</gene>
<dbReference type="RefSeq" id="XP_013023304.1">
    <property type="nucleotide sequence ID" value="XM_013167850.1"/>
</dbReference>
<dbReference type="EMBL" id="KE546990">
    <property type="protein sequence ID" value="EPY51919.1"/>
    <property type="molecule type" value="Genomic_DNA"/>
</dbReference>
<feature type="region of interest" description="Disordered" evidence="1">
    <location>
        <begin position="1"/>
        <end position="28"/>
    </location>
</feature>
<dbReference type="GO" id="GO:0007063">
    <property type="term" value="P:regulation of sister chromatid cohesion"/>
    <property type="evidence" value="ECO:0007669"/>
    <property type="project" value="EnsemblFungi"/>
</dbReference>
<proteinExistence type="predicted"/>
<evidence type="ECO:0000256" key="1">
    <source>
        <dbReference type="SAM" id="MobiDB-lite"/>
    </source>
</evidence>
<feature type="compositionally biased region" description="Low complexity" evidence="1">
    <location>
        <begin position="134"/>
        <end position="170"/>
    </location>
</feature>
<feature type="compositionally biased region" description="Low complexity" evidence="1">
    <location>
        <begin position="213"/>
        <end position="224"/>
    </location>
</feature>
<reference evidence="2 3" key="1">
    <citation type="journal article" date="2011" name="Science">
        <title>Comparative functional genomics of the fission yeasts.</title>
        <authorList>
            <person name="Rhind N."/>
            <person name="Chen Z."/>
            <person name="Yassour M."/>
            <person name="Thompson D.A."/>
            <person name="Haas B.J."/>
            <person name="Habib N."/>
            <person name="Wapinski I."/>
            <person name="Roy S."/>
            <person name="Lin M.F."/>
            <person name="Heiman D.I."/>
            <person name="Young S.K."/>
            <person name="Furuya K."/>
            <person name="Guo Y."/>
            <person name="Pidoux A."/>
            <person name="Chen H.M."/>
            <person name="Robbertse B."/>
            <person name="Goldberg J.M."/>
            <person name="Aoki K."/>
            <person name="Bayne E.H."/>
            <person name="Berlin A.M."/>
            <person name="Desjardins C.A."/>
            <person name="Dobbs E."/>
            <person name="Dukaj L."/>
            <person name="Fan L."/>
            <person name="FitzGerald M.G."/>
            <person name="French C."/>
            <person name="Gujja S."/>
            <person name="Hansen K."/>
            <person name="Keifenheim D."/>
            <person name="Levin J.Z."/>
            <person name="Mosher R.A."/>
            <person name="Mueller C.A."/>
            <person name="Pfiffner J."/>
            <person name="Priest M."/>
            <person name="Russ C."/>
            <person name="Smialowska A."/>
            <person name="Swoboda P."/>
            <person name="Sykes S.M."/>
            <person name="Vaughn M."/>
            <person name="Vengrova S."/>
            <person name="Yoder R."/>
            <person name="Zeng Q."/>
            <person name="Allshire R."/>
            <person name="Baulcombe D."/>
            <person name="Birren B.W."/>
            <person name="Brown W."/>
            <person name="Ekwall K."/>
            <person name="Kellis M."/>
            <person name="Leatherwood J."/>
            <person name="Levin H."/>
            <person name="Margalit H."/>
            <person name="Martienssen R."/>
            <person name="Nieduszynski C.A."/>
            <person name="Spatafora J.W."/>
            <person name="Friedman N."/>
            <person name="Dalgaard J.Z."/>
            <person name="Baumann P."/>
            <person name="Niki H."/>
            <person name="Regev A."/>
            <person name="Nusbaum C."/>
        </authorList>
    </citation>
    <scope>NUCLEOTIDE SEQUENCE [LARGE SCALE GENOMIC DNA]</scope>
    <source>
        <strain evidence="3">OY26 / ATCC MYA-4695 / CBS 11777 / NBRC 106824 / NRRL Y48691</strain>
    </source>
</reference>
<dbReference type="GO" id="GO:0005634">
    <property type="term" value="C:nucleus"/>
    <property type="evidence" value="ECO:0007669"/>
    <property type="project" value="EnsemblFungi"/>
</dbReference>
<feature type="region of interest" description="Disordered" evidence="1">
    <location>
        <begin position="107"/>
        <end position="288"/>
    </location>
</feature>
<feature type="compositionally biased region" description="Polar residues" evidence="1">
    <location>
        <begin position="247"/>
        <end position="261"/>
    </location>
</feature>
<keyword evidence="3" id="KW-1185">Reference proteome</keyword>
<dbReference type="AlphaFoldDB" id="S9W0I0"/>
<evidence type="ECO:0000313" key="3">
    <source>
        <dbReference type="Proteomes" id="UP000015464"/>
    </source>
</evidence>
<name>S9W0I0_SCHCR</name>
<accession>S9W0I0</accession>
<protein>
    <submittedName>
        <fullName evidence="2">Uncharacterized protein</fullName>
    </submittedName>
</protein>
<dbReference type="OrthoDB" id="5406849at2759"/>
<dbReference type="Proteomes" id="UP000015464">
    <property type="component" value="Unassembled WGS sequence"/>
</dbReference>
<dbReference type="GeneID" id="25034673"/>